<gene>
    <name evidence="1" type="ORF">QUW46_00650</name>
</gene>
<accession>A0ABT7VK41</accession>
<reference evidence="1 2" key="1">
    <citation type="submission" date="2023-06" db="EMBL/GenBank/DDBJ databases">
        <title>Identification and characterization of horizontal gene transfer across gut microbiota members of farm animals based on homology search.</title>
        <authorList>
            <person name="Schwarzerova J."/>
            <person name="Nykrynova M."/>
            <person name="Jureckova K."/>
            <person name="Cejkova D."/>
            <person name="Rychlik I."/>
        </authorList>
    </citation>
    <scope>NUCLEOTIDE SEQUENCE [LARGE SCALE GENOMIC DNA]</scope>
    <source>
        <strain evidence="1 2">105_WCHN</strain>
    </source>
</reference>
<dbReference type="Proteomes" id="UP001529423">
    <property type="component" value="Unassembled WGS sequence"/>
</dbReference>
<sequence length="180" mass="20928">MTNNNQLDITPMLHAIIDLELAVDDAQELLLGPDARLQTIYVQLDLQLSDFAQTAGWADVLHPDYQADRDQLLTVYVRTLALFLLLSAKRQWTHLVVLDDQQWQRVATADKKTKLADLNREYLAVKNFLNSAYFTRRQEDFRHAWHLWLKVGQVDFGFTTEEISTAYHTLMTTAKQEYTE</sequence>
<protein>
    <recommendedName>
        <fullName evidence="3">dUTPase</fullName>
    </recommendedName>
</protein>
<evidence type="ECO:0000313" key="2">
    <source>
        <dbReference type="Proteomes" id="UP001529423"/>
    </source>
</evidence>
<evidence type="ECO:0000313" key="1">
    <source>
        <dbReference type="EMBL" id="MDM8333095.1"/>
    </source>
</evidence>
<keyword evidence="2" id="KW-1185">Reference proteome</keyword>
<name>A0ABT7VK41_9LACO</name>
<reference evidence="2" key="2">
    <citation type="submission" date="2023-06" db="EMBL/GenBank/DDBJ databases">
        <title>Identification and characterization of horizontal gene transfer across gut microbiota members of farm animals based on homology search.</title>
        <authorList>
            <person name="Zeman M."/>
            <person name="Kubasova T."/>
            <person name="Jahodarova E."/>
            <person name="Nykrynova M."/>
            <person name="Rychlik I."/>
        </authorList>
    </citation>
    <scope>NUCLEOTIDE SEQUENCE [LARGE SCALE GENOMIC DNA]</scope>
    <source>
        <strain evidence="2">105_WCHN</strain>
    </source>
</reference>
<organism evidence="1 2">
    <name type="scientific">Limosilactobacillus panis</name>
    <dbReference type="NCBI Taxonomy" id="47493"/>
    <lineage>
        <taxon>Bacteria</taxon>
        <taxon>Bacillati</taxon>
        <taxon>Bacillota</taxon>
        <taxon>Bacilli</taxon>
        <taxon>Lactobacillales</taxon>
        <taxon>Lactobacillaceae</taxon>
        <taxon>Limosilactobacillus</taxon>
    </lineage>
</organism>
<dbReference type="RefSeq" id="WP_289558651.1">
    <property type="nucleotide sequence ID" value="NZ_JAUDEO010000002.1"/>
</dbReference>
<reference evidence="1 2" key="3">
    <citation type="submission" date="2023-06" db="EMBL/GenBank/DDBJ databases">
        <authorList>
            <person name="Zeman M."/>
            <person name="Kubasova T."/>
            <person name="Jahodarova E."/>
            <person name="Nykrynova M."/>
            <person name="Rychlik I."/>
        </authorList>
    </citation>
    <scope>NUCLEOTIDE SEQUENCE [LARGE SCALE GENOMIC DNA]</scope>
    <source>
        <strain evidence="1 2">105_WCHN</strain>
    </source>
</reference>
<proteinExistence type="predicted"/>
<comment type="caution">
    <text evidence="1">The sequence shown here is derived from an EMBL/GenBank/DDBJ whole genome shotgun (WGS) entry which is preliminary data.</text>
</comment>
<evidence type="ECO:0008006" key="3">
    <source>
        <dbReference type="Google" id="ProtNLM"/>
    </source>
</evidence>
<dbReference type="EMBL" id="JAUDEO010000002">
    <property type="protein sequence ID" value="MDM8333095.1"/>
    <property type="molecule type" value="Genomic_DNA"/>
</dbReference>